<keyword evidence="4 5" id="KW-0143">Chaperone</keyword>
<keyword evidence="2 5" id="KW-0690">Ribosome biogenesis</keyword>
<name>A0A0D0IT57_9BACT</name>
<dbReference type="GO" id="GO:0043022">
    <property type="term" value="F:ribosome binding"/>
    <property type="evidence" value="ECO:0007669"/>
    <property type="project" value="InterPro"/>
</dbReference>
<organism evidence="8 9">
    <name type="scientific">Prevotella pectinovora</name>
    <dbReference type="NCBI Taxonomy" id="1602169"/>
    <lineage>
        <taxon>Bacteria</taxon>
        <taxon>Pseudomonadati</taxon>
        <taxon>Bacteroidota</taxon>
        <taxon>Bacteroidia</taxon>
        <taxon>Bacteroidales</taxon>
        <taxon>Prevotellaceae</taxon>
        <taxon>Prevotella</taxon>
    </lineage>
</organism>
<evidence type="ECO:0000313" key="9">
    <source>
        <dbReference type="Proteomes" id="UP000032046"/>
    </source>
</evidence>
<keyword evidence="3 5" id="KW-0698">rRNA processing</keyword>
<evidence type="ECO:0000256" key="5">
    <source>
        <dbReference type="HAMAP-Rule" id="MF_00014"/>
    </source>
</evidence>
<dbReference type="GO" id="GO:0005840">
    <property type="term" value="C:ribosome"/>
    <property type="evidence" value="ECO:0007669"/>
    <property type="project" value="InterPro"/>
</dbReference>
<comment type="function">
    <text evidence="5">An accessory protein needed during the final step in the assembly of 30S ribosomal subunit, possibly for assembly of the head region. Essential for efficient processing of 16S rRNA. May be needed both before and after RbfA during the maturation of 16S rRNA. It has affinity for free ribosomal 30S subunits but not for 70S ribosomes.</text>
</comment>
<proteinExistence type="inferred from homology"/>
<dbReference type="PANTHER" id="PTHR33692:SF1">
    <property type="entry name" value="RIBOSOME MATURATION FACTOR RIMM"/>
    <property type="match status" value="1"/>
</dbReference>
<dbReference type="PANTHER" id="PTHR33692">
    <property type="entry name" value="RIBOSOME MATURATION FACTOR RIMM"/>
    <property type="match status" value="1"/>
</dbReference>
<dbReference type="InterPro" id="IPR036976">
    <property type="entry name" value="RimM_N_sf"/>
</dbReference>
<dbReference type="AlphaFoldDB" id="A0A0D0IT57"/>
<sequence>MIRQEEVYKIGKIGKPHGVKGELTLFFDDDVFDRVDADYLVLLIDGILVPFYMEEWRFKSGETALVKFEDIDTKEEASEIVGSEVYFPKHLSDRGDDELTWDELKGFSLADDNMGGTIVGKVVGIDESTINVLLEVETAGGDIALIPASEDIIVDVDAGKKLLRAKLPEGLIDINDNN</sequence>
<dbReference type="RefSeq" id="WP_042520185.1">
    <property type="nucleotide sequence ID" value="NZ_DAIPDX010000025.1"/>
</dbReference>
<evidence type="ECO:0000259" key="6">
    <source>
        <dbReference type="Pfam" id="PF01782"/>
    </source>
</evidence>
<evidence type="ECO:0000313" key="8">
    <source>
        <dbReference type="EMBL" id="KIP60129.1"/>
    </source>
</evidence>
<protein>
    <recommendedName>
        <fullName evidence="5">Ribosome maturation factor RimM</fullName>
    </recommendedName>
</protein>
<dbReference type="GO" id="GO:0005737">
    <property type="term" value="C:cytoplasm"/>
    <property type="evidence" value="ECO:0007669"/>
    <property type="project" value="UniProtKB-SubCell"/>
</dbReference>
<dbReference type="GO" id="GO:0042274">
    <property type="term" value="P:ribosomal small subunit biogenesis"/>
    <property type="evidence" value="ECO:0007669"/>
    <property type="project" value="UniProtKB-UniRule"/>
</dbReference>
<dbReference type="GO" id="GO:0006364">
    <property type="term" value="P:rRNA processing"/>
    <property type="evidence" value="ECO:0007669"/>
    <property type="project" value="UniProtKB-UniRule"/>
</dbReference>
<dbReference type="InterPro" id="IPR011961">
    <property type="entry name" value="RimM"/>
</dbReference>
<dbReference type="HAMAP" id="MF_00014">
    <property type="entry name" value="Ribosome_mat_RimM"/>
    <property type="match status" value="1"/>
</dbReference>
<dbReference type="Gene3D" id="2.40.30.60">
    <property type="entry name" value="RimM"/>
    <property type="match status" value="1"/>
</dbReference>
<dbReference type="SUPFAM" id="SSF50346">
    <property type="entry name" value="PRC-barrel domain"/>
    <property type="match status" value="1"/>
</dbReference>
<dbReference type="SUPFAM" id="SSF50447">
    <property type="entry name" value="Translation proteins"/>
    <property type="match status" value="1"/>
</dbReference>
<comment type="similarity">
    <text evidence="5">Belongs to the RimM family.</text>
</comment>
<dbReference type="Gene3D" id="2.30.30.240">
    <property type="entry name" value="PRC-barrel domain"/>
    <property type="match status" value="1"/>
</dbReference>
<keyword evidence="1 5" id="KW-0963">Cytoplasm</keyword>
<dbReference type="NCBIfam" id="TIGR02273">
    <property type="entry name" value="16S_RimM"/>
    <property type="match status" value="1"/>
</dbReference>
<comment type="caution">
    <text evidence="8">The sequence shown here is derived from an EMBL/GenBank/DDBJ whole genome shotgun (WGS) entry which is preliminary data.</text>
</comment>
<dbReference type="Pfam" id="PF24986">
    <property type="entry name" value="PRC_RimM"/>
    <property type="match status" value="1"/>
</dbReference>
<evidence type="ECO:0000259" key="7">
    <source>
        <dbReference type="Pfam" id="PF24986"/>
    </source>
</evidence>
<comment type="domain">
    <text evidence="5">The PRC barrel domain binds ribosomal protein uS19.</text>
</comment>
<evidence type="ECO:0000256" key="2">
    <source>
        <dbReference type="ARBA" id="ARBA00022517"/>
    </source>
</evidence>
<feature type="domain" description="RimM N-terminal" evidence="6">
    <location>
        <begin position="10"/>
        <end position="90"/>
    </location>
</feature>
<dbReference type="InterPro" id="IPR002676">
    <property type="entry name" value="RimM_N"/>
</dbReference>
<accession>A0A0D0IT57</accession>
<dbReference type="STRING" id="1602171.ST44_12400"/>
<evidence type="ECO:0000256" key="1">
    <source>
        <dbReference type="ARBA" id="ARBA00022490"/>
    </source>
</evidence>
<feature type="domain" description="Ribosome maturation factor RimM PRC barrel" evidence="7">
    <location>
        <begin position="101"/>
        <end position="171"/>
    </location>
</feature>
<gene>
    <name evidence="5" type="primary">rimM</name>
    <name evidence="8" type="ORF">ST44_12400</name>
</gene>
<reference evidence="8 9" key="1">
    <citation type="submission" date="2015-01" db="EMBL/GenBank/DDBJ databases">
        <title>Comparative genomics of non-oral Prevotella species.</title>
        <authorList>
            <person name="Accetto T."/>
            <person name="Nograsek B."/>
            <person name="Avgustin G."/>
        </authorList>
    </citation>
    <scope>NUCLEOTIDE SEQUENCE [LARGE SCALE GENOMIC DNA]</scope>
    <source>
        <strain evidence="8 9">P5-119</strain>
    </source>
</reference>
<dbReference type="InterPro" id="IPR056792">
    <property type="entry name" value="PRC_RimM"/>
</dbReference>
<keyword evidence="9" id="KW-1185">Reference proteome</keyword>
<evidence type="ECO:0000256" key="3">
    <source>
        <dbReference type="ARBA" id="ARBA00022552"/>
    </source>
</evidence>
<evidence type="ECO:0000256" key="4">
    <source>
        <dbReference type="ARBA" id="ARBA00023186"/>
    </source>
</evidence>
<comment type="subcellular location">
    <subcellularLocation>
        <location evidence="5">Cytoplasm</location>
    </subcellularLocation>
</comment>
<dbReference type="EMBL" id="JXQK01000088">
    <property type="protein sequence ID" value="KIP60129.1"/>
    <property type="molecule type" value="Genomic_DNA"/>
</dbReference>
<dbReference type="Pfam" id="PF01782">
    <property type="entry name" value="RimM"/>
    <property type="match status" value="1"/>
</dbReference>
<dbReference type="InterPro" id="IPR009000">
    <property type="entry name" value="Transl_B-barrel_sf"/>
</dbReference>
<comment type="subunit">
    <text evidence="5">Binds ribosomal protein uS19.</text>
</comment>
<dbReference type="InterPro" id="IPR011033">
    <property type="entry name" value="PRC_barrel-like_sf"/>
</dbReference>
<dbReference type="Proteomes" id="UP000032046">
    <property type="component" value="Unassembled WGS sequence"/>
</dbReference>